<feature type="binding site" evidence="5">
    <location>
        <position position="196"/>
    </location>
    <ligand>
        <name>ATP</name>
        <dbReference type="ChEBI" id="CHEBI:30616"/>
    </ligand>
</feature>
<keyword evidence="5" id="KW-0479">Metal-binding</keyword>
<evidence type="ECO:0000256" key="7">
    <source>
        <dbReference type="RuleBase" id="RU003331"/>
    </source>
</evidence>
<dbReference type="GO" id="GO:0004017">
    <property type="term" value="F:AMP kinase activity"/>
    <property type="evidence" value="ECO:0007669"/>
    <property type="project" value="UniProtKB-UniRule"/>
</dbReference>
<evidence type="ECO:0000256" key="4">
    <source>
        <dbReference type="ARBA" id="ARBA00022777"/>
    </source>
</evidence>
<dbReference type="NCBIfam" id="TIGR01351">
    <property type="entry name" value="adk"/>
    <property type="match status" value="1"/>
</dbReference>
<dbReference type="Pfam" id="PF00406">
    <property type="entry name" value="ADK"/>
    <property type="match status" value="1"/>
</dbReference>
<keyword evidence="5" id="KW-0963">Cytoplasm</keyword>
<dbReference type="AlphaFoldDB" id="A0A2N5ZJL1"/>
<dbReference type="PRINTS" id="PR00094">
    <property type="entry name" value="ADENYLTKNASE"/>
</dbReference>
<keyword evidence="1 5" id="KW-0808">Transferase</keyword>
<evidence type="ECO:0000259" key="8">
    <source>
        <dbReference type="Pfam" id="PF05191"/>
    </source>
</evidence>
<reference evidence="9 10" key="1">
    <citation type="submission" date="2017-11" db="EMBL/GenBank/DDBJ databases">
        <title>Genome-resolved metagenomics identifies genetic mobility, metabolic interactions, and unexpected diversity in perchlorate-reducing communities.</title>
        <authorList>
            <person name="Barnum T.P."/>
            <person name="Figueroa I.A."/>
            <person name="Carlstrom C.I."/>
            <person name="Lucas L.N."/>
            <person name="Engelbrektson A.L."/>
            <person name="Coates J.D."/>
        </authorList>
    </citation>
    <scope>NUCLEOTIDE SEQUENCE [LARGE SCALE GENOMIC DNA]</scope>
    <source>
        <strain evidence="9">BM706</strain>
    </source>
</reference>
<evidence type="ECO:0000313" key="9">
    <source>
        <dbReference type="EMBL" id="PLX18811.1"/>
    </source>
</evidence>
<comment type="similarity">
    <text evidence="5 6">Belongs to the adenylate kinase family.</text>
</comment>
<keyword evidence="4 5" id="KW-0418">Kinase</keyword>
<dbReference type="PANTHER" id="PTHR23359">
    <property type="entry name" value="NUCLEOTIDE KINASE"/>
    <property type="match status" value="1"/>
</dbReference>
<dbReference type="InterPro" id="IPR027417">
    <property type="entry name" value="P-loop_NTPase"/>
</dbReference>
<dbReference type="EC" id="2.7.4.3" evidence="5 7"/>
<feature type="binding site" evidence="5">
    <location>
        <position position="89"/>
    </location>
    <ligand>
        <name>AMP</name>
        <dbReference type="ChEBI" id="CHEBI:456215"/>
    </ligand>
</feature>
<dbReference type="UniPathway" id="UPA00588">
    <property type="reaction ID" value="UER00649"/>
</dbReference>
<keyword evidence="3 5" id="KW-0547">Nucleotide-binding</keyword>
<evidence type="ECO:0000313" key="10">
    <source>
        <dbReference type="Proteomes" id="UP000234857"/>
    </source>
</evidence>
<dbReference type="HAMAP" id="MF_00235">
    <property type="entry name" value="Adenylate_kinase_Adk"/>
    <property type="match status" value="1"/>
</dbReference>
<feature type="binding site" evidence="5">
    <location>
        <begin position="57"/>
        <end position="59"/>
    </location>
    <ligand>
        <name>AMP</name>
        <dbReference type="ChEBI" id="CHEBI:456215"/>
    </ligand>
</feature>
<evidence type="ECO:0000256" key="5">
    <source>
        <dbReference type="HAMAP-Rule" id="MF_00235"/>
    </source>
</evidence>
<feature type="binding site" evidence="5">
    <location>
        <position position="124"/>
    </location>
    <ligand>
        <name>ATP</name>
        <dbReference type="ChEBI" id="CHEBI:30616"/>
    </ligand>
</feature>
<feature type="binding site" evidence="5">
    <location>
        <position position="130"/>
    </location>
    <ligand>
        <name>Zn(2+)</name>
        <dbReference type="ChEBI" id="CHEBI:29105"/>
        <note>structural</note>
    </ligand>
</feature>
<keyword evidence="5" id="KW-0862">Zinc</keyword>
<accession>A0A2N5ZJL1</accession>
<evidence type="ECO:0000256" key="2">
    <source>
        <dbReference type="ARBA" id="ARBA00022727"/>
    </source>
</evidence>
<dbReference type="InterPro" id="IPR000850">
    <property type="entry name" value="Adenylat/UMP-CMP_kin"/>
</dbReference>
<evidence type="ECO:0000256" key="6">
    <source>
        <dbReference type="RuleBase" id="RU003330"/>
    </source>
</evidence>
<comment type="subunit">
    <text evidence="5 7">Monomer.</text>
</comment>
<dbReference type="Gene3D" id="3.40.50.300">
    <property type="entry name" value="P-loop containing nucleotide triphosphate hydrolases"/>
    <property type="match status" value="1"/>
</dbReference>
<feature type="region of interest" description="NMP" evidence="5">
    <location>
        <begin position="30"/>
        <end position="59"/>
    </location>
</feature>
<dbReference type="CDD" id="cd01428">
    <property type="entry name" value="ADK"/>
    <property type="match status" value="1"/>
</dbReference>
<dbReference type="InterPro" id="IPR006259">
    <property type="entry name" value="Adenyl_kin_sub"/>
</dbReference>
<feature type="binding site" evidence="5">
    <location>
        <position position="127"/>
    </location>
    <ligand>
        <name>Zn(2+)</name>
        <dbReference type="ChEBI" id="CHEBI:29105"/>
        <note>structural</note>
    </ligand>
</feature>
<feature type="binding site" evidence="5">
    <location>
        <position position="157"/>
    </location>
    <ligand>
        <name>AMP</name>
        <dbReference type="ChEBI" id="CHEBI:456215"/>
    </ligand>
</feature>
<dbReference type="Proteomes" id="UP000234857">
    <property type="component" value="Unassembled WGS sequence"/>
</dbReference>
<dbReference type="NCBIfam" id="NF001381">
    <property type="entry name" value="PRK00279.1-3"/>
    <property type="match status" value="1"/>
</dbReference>
<dbReference type="GO" id="GO:0008270">
    <property type="term" value="F:zinc ion binding"/>
    <property type="evidence" value="ECO:0007669"/>
    <property type="project" value="UniProtKB-UniRule"/>
</dbReference>
<comment type="function">
    <text evidence="5">Catalyzes the reversible transfer of the terminal phosphate group between ATP and AMP. Plays an important role in cellular energy homeostasis and in adenine nucleotide metabolism.</text>
</comment>
<comment type="caution">
    <text evidence="5">Lacks conserved residue(s) required for the propagation of feature annotation.</text>
</comment>
<feature type="region of interest" description="LID" evidence="5">
    <location>
        <begin position="123"/>
        <end position="160"/>
    </location>
</feature>
<dbReference type="Pfam" id="PF05191">
    <property type="entry name" value="ADK_lid"/>
    <property type="match status" value="1"/>
</dbReference>
<gene>
    <name evidence="5" type="primary">adk</name>
    <name evidence="9" type="ORF">C0601_03705</name>
</gene>
<dbReference type="NCBIfam" id="NF001380">
    <property type="entry name" value="PRK00279.1-2"/>
    <property type="match status" value="1"/>
</dbReference>
<dbReference type="NCBIfam" id="NF011100">
    <property type="entry name" value="PRK14527.1"/>
    <property type="match status" value="1"/>
</dbReference>
<feature type="binding site" evidence="5">
    <location>
        <position position="147"/>
    </location>
    <ligand>
        <name>Zn(2+)</name>
        <dbReference type="ChEBI" id="CHEBI:29105"/>
        <note>structural</note>
    </ligand>
</feature>
<feature type="domain" description="Adenylate kinase active site lid" evidence="8">
    <location>
        <begin position="124"/>
        <end position="159"/>
    </location>
</feature>
<evidence type="ECO:0000256" key="1">
    <source>
        <dbReference type="ARBA" id="ARBA00022679"/>
    </source>
</evidence>
<dbReference type="GO" id="GO:0044209">
    <property type="term" value="P:AMP salvage"/>
    <property type="evidence" value="ECO:0007669"/>
    <property type="project" value="UniProtKB-UniRule"/>
</dbReference>
<keyword evidence="2 5" id="KW-0545">Nucleotide biosynthesis</keyword>
<comment type="caution">
    <text evidence="9">The sequence shown here is derived from an EMBL/GenBank/DDBJ whole genome shotgun (WGS) entry which is preliminary data.</text>
</comment>
<feature type="binding site" evidence="5">
    <location>
        <begin position="10"/>
        <end position="15"/>
    </location>
    <ligand>
        <name>ATP</name>
        <dbReference type="ChEBI" id="CHEBI:30616"/>
    </ligand>
</feature>
<name>A0A2N5ZJL1_MUIH1</name>
<dbReference type="SUPFAM" id="SSF52540">
    <property type="entry name" value="P-loop containing nucleoside triphosphate hydrolases"/>
    <property type="match status" value="1"/>
</dbReference>
<dbReference type="InterPro" id="IPR007862">
    <property type="entry name" value="Adenylate_kinase_lid-dom"/>
</dbReference>
<evidence type="ECO:0000256" key="3">
    <source>
        <dbReference type="ARBA" id="ARBA00022741"/>
    </source>
</evidence>
<dbReference type="FunFam" id="3.40.50.300:FF:000106">
    <property type="entry name" value="Adenylate kinase mitochondrial"/>
    <property type="match status" value="1"/>
</dbReference>
<organism evidence="9 10">
    <name type="scientific">Muiribacterium halophilum</name>
    <dbReference type="NCBI Taxonomy" id="2053465"/>
    <lineage>
        <taxon>Bacteria</taxon>
        <taxon>Candidatus Muiribacteriota</taxon>
        <taxon>Candidatus Muiribacteriia</taxon>
        <taxon>Candidatus Muiribacteriales</taxon>
        <taxon>Candidatus Muiribacteriaceae</taxon>
        <taxon>Candidatus Muiribacterium</taxon>
    </lineage>
</organism>
<dbReference type="GO" id="GO:0005524">
    <property type="term" value="F:ATP binding"/>
    <property type="evidence" value="ECO:0007669"/>
    <property type="project" value="UniProtKB-UniRule"/>
</dbReference>
<feature type="binding site" evidence="5">
    <location>
        <begin position="133"/>
        <end position="134"/>
    </location>
    <ligand>
        <name>ATP</name>
        <dbReference type="ChEBI" id="CHEBI:30616"/>
    </ligand>
</feature>
<keyword evidence="5 7" id="KW-0067">ATP-binding</keyword>
<feature type="binding site" evidence="5">
    <location>
        <position position="150"/>
    </location>
    <ligand>
        <name>Zn(2+)</name>
        <dbReference type="ChEBI" id="CHEBI:29105"/>
        <note>structural</note>
    </ligand>
</feature>
<proteinExistence type="inferred from homology"/>
<comment type="domain">
    <text evidence="5">Consists of three domains, a large central CORE domain and two small peripheral domains, NMPbind and LID, which undergo movements during catalysis. The LID domain closes over the site of phosphoryl transfer upon ATP binding. Assembling and dissambling the active center during each catalytic cycle provides an effective means to prevent ATP hydrolysis. Some bacteria have evolved a zinc-coordinating structure that stabilizes the LID domain.</text>
</comment>
<dbReference type="GO" id="GO:0005737">
    <property type="term" value="C:cytoplasm"/>
    <property type="evidence" value="ECO:0007669"/>
    <property type="project" value="UniProtKB-SubCell"/>
</dbReference>
<dbReference type="EMBL" id="PKTG01000050">
    <property type="protein sequence ID" value="PLX18811.1"/>
    <property type="molecule type" value="Genomic_DNA"/>
</dbReference>
<sequence>MNILLLGAPGAGKGTQAKLLQKEYGLQHLAPGDILRDAVKKETELGLQAKNFMDKGNLVPDELIIDMMLKKIESTDGVILDVFPRNIKQAQALTEYLKKIDKKLNYVIKIVVKENEIIRRLSSRRVCPLCGHSYNKVFNPPKVEGLCDVDGEKLIHRKDDTEETIKSRLQVFEDHTRPIIDYYKDSGVYFEVDGEKDFMEVFEDLKSIVIE</sequence>
<comment type="subcellular location">
    <subcellularLocation>
        <location evidence="5 7">Cytoplasm</location>
    </subcellularLocation>
</comment>
<feature type="binding site" evidence="5">
    <location>
        <position position="168"/>
    </location>
    <ligand>
        <name>AMP</name>
        <dbReference type="ChEBI" id="CHEBI:456215"/>
    </ligand>
</feature>
<comment type="catalytic activity">
    <reaction evidence="5 7">
        <text>AMP + ATP = 2 ADP</text>
        <dbReference type="Rhea" id="RHEA:12973"/>
        <dbReference type="ChEBI" id="CHEBI:30616"/>
        <dbReference type="ChEBI" id="CHEBI:456215"/>
        <dbReference type="ChEBI" id="CHEBI:456216"/>
        <dbReference type="EC" id="2.7.4.3"/>
    </reaction>
</comment>
<protein>
    <recommendedName>
        <fullName evidence="5 7">Adenylate kinase</fullName>
        <shortName evidence="5">AK</shortName>
        <ecNumber evidence="5 7">2.7.4.3</ecNumber>
    </recommendedName>
    <alternativeName>
        <fullName evidence="5">ATP-AMP transphosphorylase</fullName>
    </alternativeName>
    <alternativeName>
        <fullName evidence="5">ATP:AMP phosphotransferase</fullName>
    </alternativeName>
    <alternativeName>
        <fullName evidence="5">Adenylate monophosphate kinase</fullName>
    </alternativeName>
</protein>
<comment type="pathway">
    <text evidence="5">Purine metabolism; AMP biosynthesis via salvage pathway; AMP from ADP: step 1/1.</text>
</comment>
<feature type="binding site" evidence="5">
    <location>
        <position position="36"/>
    </location>
    <ligand>
        <name>AMP</name>
        <dbReference type="ChEBI" id="CHEBI:456215"/>
    </ligand>
</feature>